<gene>
    <name evidence="1" type="ORF">SYV04_22490</name>
</gene>
<keyword evidence="2" id="KW-1185">Reference proteome</keyword>
<protein>
    <submittedName>
        <fullName evidence="1">Uncharacterized protein</fullName>
    </submittedName>
</protein>
<dbReference type="EMBL" id="JAXIVS010000007">
    <property type="protein sequence ID" value="MDY7229199.1"/>
    <property type="molecule type" value="Genomic_DNA"/>
</dbReference>
<evidence type="ECO:0000313" key="2">
    <source>
        <dbReference type="Proteomes" id="UP001291309"/>
    </source>
</evidence>
<accession>A0ABU5H8K8</accession>
<dbReference type="Proteomes" id="UP001291309">
    <property type="component" value="Unassembled WGS sequence"/>
</dbReference>
<sequence>MATLNITYNGMSADLPMELDGHVADVDVRRIAVEVVRSGGMPGMHLAHLRDDAFQNYVVDRFRGPSGDERIYLRPKVPFGA</sequence>
<evidence type="ECO:0000313" key="1">
    <source>
        <dbReference type="EMBL" id="MDY7229199.1"/>
    </source>
</evidence>
<organism evidence="1 2">
    <name type="scientific">Hyalangium rubrum</name>
    <dbReference type="NCBI Taxonomy" id="3103134"/>
    <lineage>
        <taxon>Bacteria</taxon>
        <taxon>Pseudomonadati</taxon>
        <taxon>Myxococcota</taxon>
        <taxon>Myxococcia</taxon>
        <taxon>Myxococcales</taxon>
        <taxon>Cystobacterineae</taxon>
        <taxon>Archangiaceae</taxon>
        <taxon>Hyalangium</taxon>
    </lineage>
</organism>
<dbReference type="RefSeq" id="WP_321547919.1">
    <property type="nucleotide sequence ID" value="NZ_JAXIVS010000007.1"/>
</dbReference>
<proteinExistence type="predicted"/>
<comment type="caution">
    <text evidence="1">The sequence shown here is derived from an EMBL/GenBank/DDBJ whole genome shotgun (WGS) entry which is preliminary data.</text>
</comment>
<name>A0ABU5H8K8_9BACT</name>
<reference evidence="1 2" key="1">
    <citation type="submission" date="2023-12" db="EMBL/GenBank/DDBJ databases">
        <title>the genome sequence of Hyalangium sp. s54d21.</title>
        <authorList>
            <person name="Zhang X."/>
        </authorList>
    </citation>
    <scope>NUCLEOTIDE SEQUENCE [LARGE SCALE GENOMIC DNA]</scope>
    <source>
        <strain evidence="2">s54d21</strain>
    </source>
</reference>